<evidence type="ECO:0000313" key="3">
    <source>
        <dbReference type="Proteomes" id="UP000242791"/>
    </source>
</evidence>
<dbReference type="PANTHER" id="PTHR38248">
    <property type="entry name" value="FUNK1 6"/>
    <property type="match status" value="1"/>
</dbReference>
<feature type="domain" description="Fungal-type protein kinase" evidence="1">
    <location>
        <begin position="16"/>
        <end position="112"/>
    </location>
</feature>
<dbReference type="AlphaFoldDB" id="A0A1J9QYW6"/>
<dbReference type="OrthoDB" id="4178017at2759"/>
<reference evidence="2 3" key="1">
    <citation type="submission" date="2015-08" db="EMBL/GenBank/DDBJ databases">
        <title>Emmonsia species relationships and genome sequence.</title>
        <authorList>
            <person name="Cuomo C.A."/>
            <person name="Schwartz I.S."/>
            <person name="Kenyon C."/>
            <person name="De Hoog G.S."/>
            <person name="Govender N.P."/>
            <person name="Botha A."/>
            <person name="Moreno L."/>
            <person name="De Vries M."/>
            <person name="Munoz J.F."/>
            <person name="Stielow J.B."/>
        </authorList>
    </citation>
    <scope>NUCLEOTIDE SEQUENCE [LARGE SCALE GENOMIC DNA]</scope>
    <source>
        <strain evidence="2 3">EI222</strain>
    </source>
</reference>
<dbReference type="Proteomes" id="UP000242791">
    <property type="component" value="Unassembled WGS sequence"/>
</dbReference>
<accession>A0A1J9QYW6</accession>
<name>A0A1J9QYW6_9EURO</name>
<proteinExistence type="predicted"/>
<dbReference type="InterPro" id="IPR040976">
    <property type="entry name" value="Pkinase_fungal"/>
</dbReference>
<evidence type="ECO:0000313" key="2">
    <source>
        <dbReference type="EMBL" id="OJD20493.1"/>
    </source>
</evidence>
<dbReference type="InterPro" id="IPR011009">
    <property type="entry name" value="Kinase-like_dom_sf"/>
</dbReference>
<keyword evidence="3" id="KW-1185">Reference proteome</keyword>
<protein>
    <recommendedName>
        <fullName evidence="1">Fungal-type protein kinase domain-containing protein</fullName>
    </recommendedName>
</protein>
<dbReference type="SUPFAM" id="SSF56112">
    <property type="entry name" value="Protein kinase-like (PK-like)"/>
    <property type="match status" value="1"/>
</dbReference>
<dbReference type="PANTHER" id="PTHR38248:SF2">
    <property type="entry name" value="FUNK1 11"/>
    <property type="match status" value="1"/>
</dbReference>
<dbReference type="STRING" id="1658174.A0A1J9QYW6"/>
<dbReference type="VEuPathDB" id="FungiDB:ACJ73_08168"/>
<dbReference type="Gene3D" id="1.10.510.10">
    <property type="entry name" value="Transferase(Phosphotransferase) domain 1"/>
    <property type="match status" value="1"/>
</dbReference>
<evidence type="ECO:0000259" key="1">
    <source>
        <dbReference type="Pfam" id="PF17667"/>
    </source>
</evidence>
<comment type="caution">
    <text evidence="2">The sequence shown here is derived from an EMBL/GenBank/DDBJ whole genome shotgun (WGS) entry which is preliminary data.</text>
</comment>
<organism evidence="2 3">
    <name type="scientific">Blastomyces percursus</name>
    <dbReference type="NCBI Taxonomy" id="1658174"/>
    <lineage>
        <taxon>Eukaryota</taxon>
        <taxon>Fungi</taxon>
        <taxon>Dikarya</taxon>
        <taxon>Ascomycota</taxon>
        <taxon>Pezizomycotina</taxon>
        <taxon>Eurotiomycetes</taxon>
        <taxon>Eurotiomycetidae</taxon>
        <taxon>Onygenales</taxon>
        <taxon>Ajellomycetaceae</taxon>
        <taxon>Blastomyces</taxon>
    </lineage>
</organism>
<dbReference type="EMBL" id="LGTZ01001845">
    <property type="protein sequence ID" value="OJD20493.1"/>
    <property type="molecule type" value="Genomic_DNA"/>
</dbReference>
<gene>
    <name evidence="2" type="ORF">ACJ73_08168</name>
</gene>
<dbReference type="Pfam" id="PF17667">
    <property type="entry name" value="Pkinase_fungal"/>
    <property type="match status" value="1"/>
</dbReference>
<sequence length="193" mass="22324">MGFISRMIVEPSLPPSKRMQSHHPSFPNRVHRRVVVQDYRKPIYKASSRVSLFAALEGCINGYASLHRAGILQSDISPNNLMVNEDADCPSWKAFIIDLDLAIKEDEKALREREARPAHEPLWRSEFSWNFMDTEELANMKIGVISEDDKFLKTTTEYLTEDYQLLIPHVNKLRSMREILREAQKDPEVIALN</sequence>